<reference evidence="3" key="9">
    <citation type="submission" date="2012-08" db="EMBL/GenBank/DDBJ databases">
        <title>The Second Rice Annotation Project Meeting (RAP2).</title>
        <authorList>
            <consortium name="The Rice Annotation Project (RAP)"/>
        </authorList>
    </citation>
    <scope>NUCLEOTIDE SEQUENCE</scope>
</reference>
<sequence length="86" mass="9623">MLTKLKVSGNRSKLVCCRKNMWPRLLGCFLMVSKLLMQMCTSTHGKEGALQRFVMVMVKLQLENKPAPSFRGSVLMESTALSCANL</sequence>
<reference evidence="3 4" key="3">
    <citation type="journal article" date="2005" name="Nature">
        <title>The map-based sequence of the rice genome.</title>
        <authorList>
            <consortium name="International rice genome sequencing project (IRGSP)"/>
            <person name="Matsumoto T."/>
            <person name="Wu J."/>
            <person name="Kanamori H."/>
            <person name="Katayose Y."/>
            <person name="Fujisawa M."/>
            <person name="Namiki N."/>
            <person name="Mizuno H."/>
            <person name="Yamamoto K."/>
            <person name="Antonio B.A."/>
            <person name="Baba T."/>
            <person name="Sakata K."/>
            <person name="Nagamura Y."/>
            <person name="Aoki H."/>
            <person name="Arikawa K."/>
            <person name="Arita K."/>
            <person name="Bito T."/>
            <person name="Chiden Y."/>
            <person name="Fujitsuka N."/>
            <person name="Fukunaka R."/>
            <person name="Hamada M."/>
            <person name="Harada C."/>
            <person name="Hayashi A."/>
            <person name="Hijishita S."/>
            <person name="Honda M."/>
            <person name="Hosokawa S."/>
            <person name="Ichikawa Y."/>
            <person name="Idonuma A."/>
            <person name="Iijima M."/>
            <person name="Ikeda M."/>
            <person name="Ikeno M."/>
            <person name="Ito K."/>
            <person name="Ito S."/>
            <person name="Ito T."/>
            <person name="Ito Y."/>
            <person name="Ito Y."/>
            <person name="Iwabuchi A."/>
            <person name="Kamiya K."/>
            <person name="Karasawa W."/>
            <person name="Kurita K."/>
            <person name="Katagiri S."/>
            <person name="Kikuta A."/>
            <person name="Kobayashi H."/>
            <person name="Kobayashi N."/>
            <person name="Machita K."/>
            <person name="Maehara T."/>
            <person name="Masukawa M."/>
            <person name="Mizubayashi T."/>
            <person name="Mukai Y."/>
            <person name="Nagasaki H."/>
            <person name="Nagata Y."/>
            <person name="Naito S."/>
            <person name="Nakashima M."/>
            <person name="Nakama Y."/>
            <person name="Nakamichi Y."/>
            <person name="Nakamura M."/>
            <person name="Meguro A."/>
            <person name="Negishi M."/>
            <person name="Ohta I."/>
            <person name="Ohta T."/>
            <person name="Okamoto M."/>
            <person name="Ono N."/>
            <person name="Saji S."/>
            <person name="Sakaguchi M."/>
            <person name="Sakai K."/>
            <person name="Shibata M."/>
            <person name="Shimokawa T."/>
            <person name="Song J."/>
            <person name="Takazaki Y."/>
            <person name="Terasawa K."/>
            <person name="Tsugane M."/>
            <person name="Tsuji K."/>
            <person name="Ueda S."/>
            <person name="Waki K."/>
            <person name="Yamagata H."/>
            <person name="Yamamoto M."/>
            <person name="Yamamoto S."/>
            <person name="Yamane H."/>
            <person name="Yoshiki S."/>
            <person name="Yoshihara R."/>
            <person name="Yukawa K."/>
            <person name="Zhong H."/>
            <person name="Yano M."/>
            <person name="Yuan Q."/>
            <person name="Ouyang S."/>
            <person name="Liu J."/>
            <person name="Jones K.M."/>
            <person name="Gansberger K."/>
            <person name="Moffat K."/>
            <person name="Hill J."/>
            <person name="Bera J."/>
            <person name="Fadrosh D."/>
            <person name="Jin S."/>
            <person name="Johri S."/>
            <person name="Kim M."/>
            <person name="Overton L."/>
            <person name="Reardon M."/>
            <person name="Tsitrin T."/>
            <person name="Vuong H."/>
            <person name="Weaver B."/>
            <person name="Ciecko A."/>
            <person name="Tallon L."/>
            <person name="Jackson J."/>
            <person name="Pai G."/>
            <person name="Aken S.V."/>
            <person name="Utterback T."/>
            <person name="Reidmuller S."/>
            <person name="Feldblyum T."/>
            <person name="Hsiao J."/>
            <person name="Zismann V."/>
            <person name="Iobst S."/>
            <person name="de Vazeille A.R."/>
            <person name="Buell C.R."/>
            <person name="Ying K."/>
            <person name="Li Y."/>
            <person name="Lu T."/>
            <person name="Huang Y."/>
            <person name="Zhao Q."/>
            <person name="Feng Q."/>
            <person name="Zhang L."/>
            <person name="Zhu J."/>
            <person name="Weng Q."/>
            <person name="Mu J."/>
            <person name="Lu Y."/>
            <person name="Fan D."/>
            <person name="Liu Y."/>
            <person name="Guan J."/>
            <person name="Zhang Y."/>
            <person name="Yu S."/>
            <person name="Liu X."/>
            <person name="Zhang Y."/>
            <person name="Hong G."/>
            <person name="Han B."/>
            <person name="Choisne N."/>
            <person name="Demange N."/>
            <person name="Orjeda G."/>
            <person name="Samain S."/>
            <person name="Cattolico L."/>
            <person name="Pelletier E."/>
            <person name="Couloux A."/>
            <person name="Segurens B."/>
            <person name="Wincker P."/>
            <person name="D'Hont A."/>
            <person name="Scarpelli C."/>
            <person name="Weissenbach J."/>
            <person name="Salanoubat M."/>
            <person name="Quetier F."/>
            <person name="Yu Y."/>
            <person name="Kim H.R."/>
            <person name="Rambo T."/>
            <person name="Currie J."/>
            <person name="Collura K."/>
            <person name="Luo M."/>
            <person name="Yang T."/>
            <person name="Ammiraju J.S.S."/>
            <person name="Engler F."/>
            <person name="Soderlund C."/>
            <person name="Wing R.A."/>
            <person name="Palmer L.E."/>
            <person name="de la Bastide M."/>
            <person name="Spiegel L."/>
            <person name="Nascimento L."/>
            <person name="Zutavern T."/>
            <person name="O'Shaughnessy A."/>
            <person name="Dike S."/>
            <person name="Dedhia N."/>
            <person name="Preston R."/>
            <person name="Balija V."/>
            <person name="McCombie W.R."/>
            <person name="Chow T."/>
            <person name="Chen H."/>
            <person name="Chung M."/>
            <person name="Chen C."/>
            <person name="Shaw J."/>
            <person name="Wu H."/>
            <person name="Hsiao K."/>
            <person name="Chao Y."/>
            <person name="Chu M."/>
            <person name="Cheng C."/>
            <person name="Hour A."/>
            <person name="Lee P."/>
            <person name="Lin S."/>
            <person name="Lin Y."/>
            <person name="Liou J."/>
            <person name="Liu S."/>
            <person name="Hsing Y."/>
            <person name="Raghuvanshi S."/>
            <person name="Mohanty A."/>
            <person name="Bharti A.K."/>
            <person name="Gaur A."/>
            <person name="Gupta V."/>
            <person name="Kumar D."/>
            <person name="Ravi V."/>
            <person name="Vij S."/>
            <person name="Kapur A."/>
            <person name="Khurana P."/>
            <person name="Khurana P."/>
            <person name="Khurana J.P."/>
            <person name="Tyagi A.K."/>
            <person name="Gaikwad K."/>
            <person name="Singh A."/>
            <person name="Dalal V."/>
            <person name="Srivastava S."/>
            <person name="Dixit A."/>
            <person name="Pal A.K."/>
            <person name="Ghazi I.A."/>
            <person name="Yadav M."/>
            <person name="Pandit A."/>
            <person name="Bhargava A."/>
            <person name="Sureshbabu K."/>
            <person name="Batra K."/>
            <person name="Sharma T.R."/>
            <person name="Mohapatra T."/>
            <person name="Singh N.K."/>
            <person name="Messing J."/>
            <person name="Nelson A.B."/>
            <person name="Fuks G."/>
            <person name="Kavchok S."/>
            <person name="Keizer G."/>
            <person name="Linton E."/>
            <person name="Llaca V."/>
            <person name="Song R."/>
            <person name="Tanyolac B."/>
            <person name="Young S."/>
            <person name="Ho-Il K."/>
            <person name="Hahn J.H."/>
            <person name="Sangsakoo G."/>
            <person name="Vanavichit A."/>
            <person name="de Mattos Luiz.A.T."/>
            <person name="Zimmer P.D."/>
            <person name="Malone G."/>
            <person name="Dellagostin O."/>
            <person name="de Oliveira A.C."/>
            <person name="Bevan M."/>
            <person name="Bancroft I."/>
            <person name="Minx P."/>
            <person name="Cordum H."/>
            <person name="Wilson R."/>
            <person name="Cheng Z."/>
            <person name="Jin W."/>
            <person name="Jiang J."/>
            <person name="Leong S.A."/>
            <person name="Iwama H."/>
            <person name="Gojobori T."/>
            <person name="Itoh T."/>
            <person name="Niimura Y."/>
            <person name="Fujii Y."/>
            <person name="Habara T."/>
            <person name="Sakai H."/>
            <person name="Sato Y."/>
            <person name="Wilson G."/>
            <person name="Kumar K."/>
            <person name="McCouch S."/>
            <person name="Juretic N."/>
            <person name="Hoen D."/>
            <person name="Wright S."/>
            <person name="Bruskiewich R."/>
            <person name="Bureau T."/>
            <person name="Miyao A."/>
            <person name="Hirochika H."/>
            <person name="Nishikawa T."/>
            <person name="Kadowaki K."/>
            <person name="Sugiura M."/>
            <person name="Burr B."/>
            <person name="Sasaki T."/>
        </authorList>
    </citation>
    <scope>NUCLEOTIDE SEQUENCE [LARGE SCALE GENOMIC DNA]</scope>
    <source>
        <strain evidence="4">cv. Nipponbare</strain>
    </source>
</reference>
<dbReference type="Proteomes" id="UP000000763">
    <property type="component" value="Chromosome 2"/>
</dbReference>
<dbReference type="EMBL" id="AP004861">
    <property type="protein sequence ID" value="BAD23096.1"/>
    <property type="molecule type" value="Genomic_DNA"/>
</dbReference>
<evidence type="ECO:0000313" key="1">
    <source>
        <dbReference type="EMBL" id="BAD23096.1"/>
    </source>
</evidence>
<evidence type="ECO:0000313" key="3">
    <source>
        <dbReference type="EMBL" id="BAH91711.1"/>
    </source>
</evidence>
<name>Q6K610_ORYSJ</name>
<dbReference type="EMBL" id="AP005299">
    <property type="protein sequence ID" value="BAD23237.1"/>
    <property type="molecule type" value="Genomic_DNA"/>
</dbReference>
<protein>
    <submittedName>
        <fullName evidence="3">Os02g0512300 protein</fullName>
    </submittedName>
</protein>
<accession>Q6K610</accession>
<dbReference type="AlphaFoldDB" id="Q6K610"/>
<reference evidence="3" key="4">
    <citation type="journal article" date="2006" name="Nucleic Acids Res.">
        <title>The Rice Annotation Project Database (RAP-DB): hub for Oryza sativa ssp. japonica genome information.</title>
        <authorList>
            <person name="Ohyanagi H."/>
            <person name="Tanaka T."/>
            <person name="Sakai H."/>
            <person name="Shigemoto Y."/>
            <person name="Yamaguchi K."/>
            <person name="Habara T."/>
            <person name="Fujii Y."/>
            <person name="Antonio B.A."/>
            <person name="Nagamura Y."/>
            <person name="Imanishi T."/>
            <person name="Ikeo K."/>
            <person name="Itoh T."/>
            <person name="Gojobori T."/>
            <person name="Sasaki T."/>
        </authorList>
    </citation>
    <scope>NUCLEOTIDE SEQUENCE</scope>
</reference>
<evidence type="ECO:0000313" key="4">
    <source>
        <dbReference type="Proteomes" id="UP000000763"/>
    </source>
</evidence>
<dbReference type="KEGG" id="dosa:Os02g0512300"/>
<evidence type="ECO:0000313" key="2">
    <source>
        <dbReference type="EMBL" id="BAD23237.1"/>
    </source>
</evidence>
<reference evidence="2" key="2">
    <citation type="submission" date="2002-05" db="EMBL/GenBank/DDBJ databases">
        <title>Oryza sativa nipponbare(GA3) genomic DNA, chromosome 2, BAC clone:OJ1789_D08.</title>
        <authorList>
            <person name="Sasaki T."/>
            <person name="Matsumoto T."/>
            <person name="Katayose Y."/>
        </authorList>
    </citation>
    <scope>NUCLEOTIDE SEQUENCE</scope>
</reference>
<gene>
    <name evidence="3" type="ordered locus">Os02g0512300</name>
    <name evidence="2" type="ORF">OJ1789_D08.8</name>
    <name evidence="1" type="ORF">OSJNBa0001A11.36</name>
</gene>
<reference evidence="3" key="8">
    <citation type="submission" date="2012-08" db="EMBL/GenBank/DDBJ databases">
        <title>Oryza sativa nipponbare(GA3) genomic DNA, chromosome 2.</title>
        <authorList>
            <consortium name="IRGSP(International Rice Genome Sequencing Project)"/>
        </authorList>
    </citation>
    <scope>NUCLEOTIDE SEQUENCE</scope>
</reference>
<reference evidence="3" key="5">
    <citation type="journal article" date="2007" name="Genome Res.">
        <title>Curated Genome Annotation of Oryza sativa ssp. japonica and Comparative Genome Analysis with Arabidopsis thaliana.</title>
        <authorList>
            <consortium name="The Rice Annotation Project (RAP)"/>
            <person name="Itoh T."/>
            <person name="Tanaka T."/>
            <person name="Barrero R.A."/>
            <person name="Yamasaki C."/>
            <person name="Fujii Y."/>
            <person name="Hilton P.B."/>
            <person name="Antonio B.A."/>
            <person name="Aono H."/>
            <person name="Apweiler R."/>
            <person name="Bruskiewich R."/>
            <person name="Bureau T."/>
            <person name="Burr F."/>
            <person name="Costa de Oliveira A."/>
            <person name="Fuks G."/>
            <person name="Habara T."/>
            <person name="Haberer G."/>
            <person name="Han B."/>
            <person name="Harada E."/>
            <person name="Hiraki A.T."/>
            <person name="Hirochika H."/>
            <person name="Hoen D."/>
            <person name="Hokari H."/>
            <person name="Hosokawa S."/>
            <person name="Hsing Y."/>
            <person name="Ikawa H."/>
            <person name="Ikeo K."/>
            <person name="Imanishi T."/>
            <person name="Ito Y."/>
            <person name="Jaiswal P."/>
            <person name="Kanno M."/>
            <person name="Kawahara Y."/>
            <person name="Kawamura T."/>
            <person name="Kawashima H."/>
            <person name="Khurana J.P."/>
            <person name="Kikuchi S."/>
            <person name="Komatsu S."/>
            <person name="Koyanagi K.O."/>
            <person name="Kubooka H."/>
            <person name="Lieberherr D."/>
            <person name="Lin Y.C."/>
            <person name="Lonsdale D."/>
            <person name="Matsumoto T."/>
            <person name="Matsuya A."/>
            <person name="McCombie W.R."/>
            <person name="Messing J."/>
            <person name="Miyao A."/>
            <person name="Mulder N."/>
            <person name="Nagamura Y."/>
            <person name="Nam J."/>
            <person name="Namiki N."/>
            <person name="Numa H."/>
            <person name="Nurimoto S."/>
            <person name="O'donovan C."/>
            <person name="Ohyanagi H."/>
            <person name="Okido T."/>
            <person name="Oota S."/>
            <person name="Osato N."/>
            <person name="Palmer L.E."/>
            <person name="Quetier F."/>
            <person name="Raghuvanshi S."/>
            <person name="Saichi N."/>
            <person name="Sakai H."/>
            <person name="Sakai Y."/>
            <person name="Sakata K."/>
            <person name="Sakurai T."/>
            <person name="Sato F."/>
            <person name="Sato Y."/>
            <person name="Schoof H."/>
            <person name="Seki M."/>
            <person name="Shibata M."/>
            <person name="Shimizu Y."/>
            <person name="Shinozaki K."/>
            <person name="Shinso Y."/>
            <person name="Singh N.K."/>
            <person name="Smith-White B."/>
            <person name="Takeda J."/>
            <person name="Tanino M."/>
            <person name="Tatusova T."/>
            <person name="Thongjuea S."/>
            <person name="Todokoro F."/>
            <person name="Tsugane M."/>
            <person name="Tyagi A.K."/>
            <person name="Vanavichit A."/>
            <person name="Wang A."/>
            <person name="Wing R.A."/>
            <person name="Yamaguchi K."/>
            <person name="Yamamoto M."/>
            <person name="Yamamoto N."/>
            <person name="Yu Y."/>
            <person name="Zhang H."/>
            <person name="Zhao Q."/>
            <person name="Higo K."/>
            <person name="Burr B."/>
            <person name="Gojobori T."/>
            <person name="Sasaki T."/>
        </authorList>
    </citation>
    <scope>NUCLEOTIDE SEQUENCE</scope>
</reference>
<proteinExistence type="predicted"/>
<reference evidence="1" key="1">
    <citation type="submission" date="2002-03" db="EMBL/GenBank/DDBJ databases">
        <title>Oryza sativa nipponbare(GA3) genomic DNA, chromosome 2, BAC clone:OSJNBa0001A11.</title>
        <authorList>
            <person name="Sasaki T."/>
            <person name="Matsumoto T."/>
            <person name="Yamamoto K."/>
        </authorList>
    </citation>
    <scope>NUCLEOTIDE SEQUENCE</scope>
</reference>
<dbReference type="EMBL" id="AP008208">
    <property type="protein sequence ID" value="BAH91711.1"/>
    <property type="molecule type" value="Genomic_DNA"/>
</dbReference>
<organism evidence="2 4">
    <name type="scientific">Oryza sativa subsp. japonica</name>
    <name type="common">Rice</name>
    <dbReference type="NCBI Taxonomy" id="39947"/>
    <lineage>
        <taxon>Eukaryota</taxon>
        <taxon>Viridiplantae</taxon>
        <taxon>Streptophyta</taxon>
        <taxon>Embryophyta</taxon>
        <taxon>Tracheophyta</taxon>
        <taxon>Spermatophyta</taxon>
        <taxon>Magnoliopsida</taxon>
        <taxon>Liliopsida</taxon>
        <taxon>Poales</taxon>
        <taxon>Poaceae</taxon>
        <taxon>BOP clade</taxon>
        <taxon>Oryzoideae</taxon>
        <taxon>Oryzeae</taxon>
        <taxon>Oryzinae</taxon>
        <taxon>Oryza</taxon>
        <taxon>Oryza sativa</taxon>
    </lineage>
</organism>
<reference evidence="3" key="6">
    <citation type="journal article" date="2008" name="Nucleic Acids Res.">
        <title>The Rice Annotation Project Database (RAP-DB): 2008 update.</title>
        <authorList>
            <consortium name="The Rice Annotation Project (RAP)"/>
            <person name="Tanaka T."/>
            <person name="Antonio B.A."/>
            <person name="Kikuchi S."/>
            <person name="Matsumoto T."/>
            <person name="Nagamura Y."/>
            <person name="Numa H."/>
            <person name="Sakai H."/>
            <person name="Wu J."/>
            <person name="Itoh T."/>
            <person name="Sasaki T."/>
            <person name="Aono R."/>
            <person name="Fujii Y."/>
            <person name="Habara T."/>
            <person name="Harada E."/>
            <person name="Kanno M."/>
            <person name="Kawahara Y."/>
            <person name="Kawashima H."/>
            <person name="Kubooka H."/>
            <person name="Matsuya A."/>
            <person name="Nakaoka H."/>
            <person name="Saichi N."/>
            <person name="Sanbonmatsu R."/>
            <person name="Sato Y."/>
            <person name="Shinso Y."/>
            <person name="Suzuki M."/>
            <person name="Takeda J."/>
            <person name="Tanino M."/>
            <person name="Todokoro F."/>
            <person name="Yamaguchi K."/>
            <person name="Yamamoto N."/>
            <person name="Yamasaki C."/>
            <person name="Imanishi T."/>
            <person name="Okido T."/>
            <person name="Tada M."/>
            <person name="Ikeo K."/>
            <person name="Tateno Y."/>
            <person name="Gojobori T."/>
            <person name="Lin Y.C."/>
            <person name="Wei F.J."/>
            <person name="Hsing Y.I."/>
            <person name="Zhao Q."/>
            <person name="Han B."/>
            <person name="Kramer M.R."/>
            <person name="McCombie R.W."/>
            <person name="Lonsdale D."/>
            <person name="O'Donovan C.C."/>
            <person name="Whitfield E.J."/>
            <person name="Apweiler R."/>
            <person name="Koyanagi K.O."/>
            <person name="Khurana J.P."/>
            <person name="Raghuvanshi S."/>
            <person name="Singh N.K."/>
            <person name="Tyagi A.K."/>
            <person name="Haberer G."/>
            <person name="Fujisawa M."/>
            <person name="Hosokawa S."/>
            <person name="Ito Y."/>
            <person name="Ikawa H."/>
            <person name="Shibata M."/>
            <person name="Yamamoto M."/>
            <person name="Bruskiewich R.M."/>
            <person name="Hoen D.R."/>
            <person name="Bureau TE."/>
            <person name="Namiki N."/>
            <person name="Ohyanagi H."/>
            <person name="Sakai Y."/>
            <person name="Nobushima S."/>
            <person name="Sakata K."/>
            <person name="Barrero R.A."/>
            <person name="Sato Y."/>
            <person name="Souvorov A."/>
            <person name="Smith-White B."/>
            <person name="Tatusova T."/>
            <person name="An S."/>
            <person name="An G."/>
            <person name="OOta S."/>
            <person name="Fuks G."/>
            <person name="Messing J."/>
            <person name="Christie K.R."/>
            <person name="Lieberherr D."/>
            <person name="Kim H."/>
            <person name="Zuccolo A."/>
            <person name="Wing R.A."/>
            <person name="Nobuta K."/>
            <person name="Green P.J."/>
            <person name="Lu C."/>
            <person name="Meyers BC."/>
            <person name="Chaparro C."/>
            <person name="Piegu B."/>
            <person name="Panaud O."/>
            <person name="Echeverria M."/>
        </authorList>
    </citation>
    <scope>NUCLEOTIDE SEQUENCE</scope>
</reference>
<reference evidence="4" key="7">
    <citation type="journal article" date="2008" name="Nucleic Acids Res.">
        <title>The rice annotation project database (RAP-DB): 2008 update.</title>
        <authorList>
            <consortium name="The rice annotation project (RAP)"/>
        </authorList>
    </citation>
    <scope>GENOME REANNOTATION</scope>
    <source>
        <strain evidence="4">cv. Nipponbare</strain>
    </source>
</reference>